<organism evidence="1 2">
    <name type="scientific">Vanilla planifolia</name>
    <name type="common">Vanilla</name>
    <dbReference type="NCBI Taxonomy" id="51239"/>
    <lineage>
        <taxon>Eukaryota</taxon>
        <taxon>Viridiplantae</taxon>
        <taxon>Streptophyta</taxon>
        <taxon>Embryophyta</taxon>
        <taxon>Tracheophyta</taxon>
        <taxon>Spermatophyta</taxon>
        <taxon>Magnoliopsida</taxon>
        <taxon>Liliopsida</taxon>
        <taxon>Asparagales</taxon>
        <taxon>Orchidaceae</taxon>
        <taxon>Vanilloideae</taxon>
        <taxon>Vanilleae</taxon>
        <taxon>Vanilla</taxon>
    </lineage>
</organism>
<sequence>MKVRLGQIGEVGCGKTAEMPHARRVVFFPGGERQLPLSKSDRKRMLARVLAVTRNAGEDHRAWGVLPVTGK</sequence>
<dbReference type="OrthoDB" id="772736at2759"/>
<dbReference type="EMBL" id="JADCNL010000004">
    <property type="protein sequence ID" value="KAG0485121.1"/>
    <property type="molecule type" value="Genomic_DNA"/>
</dbReference>
<name>A0A835R3U0_VANPL</name>
<dbReference type="AlphaFoldDB" id="A0A835R3U0"/>
<proteinExistence type="predicted"/>
<evidence type="ECO:0000313" key="2">
    <source>
        <dbReference type="Proteomes" id="UP000636800"/>
    </source>
</evidence>
<dbReference type="Proteomes" id="UP000636800">
    <property type="component" value="Unassembled WGS sequence"/>
</dbReference>
<evidence type="ECO:0000313" key="1">
    <source>
        <dbReference type="EMBL" id="KAG0485121.1"/>
    </source>
</evidence>
<accession>A0A835R3U0</accession>
<reference evidence="1 2" key="1">
    <citation type="journal article" date="2020" name="Nat. Food">
        <title>A phased Vanilla planifolia genome enables genetic improvement of flavour and production.</title>
        <authorList>
            <person name="Hasing T."/>
            <person name="Tang H."/>
            <person name="Brym M."/>
            <person name="Khazi F."/>
            <person name="Huang T."/>
            <person name="Chambers A.H."/>
        </authorList>
    </citation>
    <scope>NUCLEOTIDE SEQUENCE [LARGE SCALE GENOMIC DNA]</scope>
    <source>
        <tissue evidence="1">Leaf</tissue>
    </source>
</reference>
<gene>
    <name evidence="1" type="ORF">HPP92_009200</name>
</gene>
<protein>
    <submittedName>
        <fullName evidence="1">Uncharacterized protein</fullName>
    </submittedName>
</protein>
<keyword evidence="2" id="KW-1185">Reference proteome</keyword>
<comment type="caution">
    <text evidence="1">The sequence shown here is derived from an EMBL/GenBank/DDBJ whole genome shotgun (WGS) entry which is preliminary data.</text>
</comment>